<organism evidence="2">
    <name type="scientific">Fagus sylvatica</name>
    <name type="common">Beechnut</name>
    <dbReference type="NCBI Taxonomy" id="28930"/>
    <lineage>
        <taxon>Eukaryota</taxon>
        <taxon>Viridiplantae</taxon>
        <taxon>Streptophyta</taxon>
        <taxon>Embryophyta</taxon>
        <taxon>Tracheophyta</taxon>
        <taxon>Spermatophyta</taxon>
        <taxon>Magnoliopsida</taxon>
        <taxon>eudicotyledons</taxon>
        <taxon>Gunneridae</taxon>
        <taxon>Pentapetalae</taxon>
        <taxon>rosids</taxon>
        <taxon>fabids</taxon>
        <taxon>Fagales</taxon>
        <taxon>Fagaceae</taxon>
        <taxon>Fagus</taxon>
    </lineage>
</organism>
<gene>
    <name evidence="2" type="ORF">FSB_LOCUS39759</name>
</gene>
<dbReference type="PANTHER" id="PTHR35218">
    <property type="entry name" value="RNASE H DOMAIN-CONTAINING PROTEIN"/>
    <property type="match status" value="1"/>
</dbReference>
<protein>
    <recommendedName>
        <fullName evidence="3">Endonuclease/exonuclease/phosphatase domain-containing protein</fullName>
    </recommendedName>
</protein>
<dbReference type="SUPFAM" id="SSF56219">
    <property type="entry name" value="DNase I-like"/>
    <property type="match status" value="1"/>
</dbReference>
<name>A0A2N9HBX7_FAGSY</name>
<feature type="compositionally biased region" description="Basic and acidic residues" evidence="1">
    <location>
        <begin position="120"/>
        <end position="133"/>
    </location>
</feature>
<feature type="compositionally biased region" description="Basic and acidic residues" evidence="1">
    <location>
        <begin position="25"/>
        <end position="48"/>
    </location>
</feature>
<dbReference type="AlphaFoldDB" id="A0A2N9HBX7"/>
<evidence type="ECO:0000256" key="1">
    <source>
        <dbReference type="SAM" id="MobiDB-lite"/>
    </source>
</evidence>
<evidence type="ECO:0008006" key="3">
    <source>
        <dbReference type="Google" id="ProtNLM"/>
    </source>
</evidence>
<proteinExistence type="predicted"/>
<feature type="region of interest" description="Disordered" evidence="1">
    <location>
        <begin position="120"/>
        <end position="141"/>
    </location>
</feature>
<evidence type="ECO:0000313" key="2">
    <source>
        <dbReference type="EMBL" id="SPD11877.1"/>
    </source>
</evidence>
<feature type="region of interest" description="Disordered" evidence="1">
    <location>
        <begin position="1"/>
        <end position="50"/>
    </location>
</feature>
<dbReference type="EMBL" id="OIVN01003529">
    <property type="protein sequence ID" value="SPD11877.1"/>
    <property type="molecule type" value="Genomic_DNA"/>
</dbReference>
<feature type="compositionally biased region" description="Polar residues" evidence="1">
    <location>
        <begin position="1"/>
        <end position="11"/>
    </location>
</feature>
<reference evidence="2" key="1">
    <citation type="submission" date="2018-02" db="EMBL/GenBank/DDBJ databases">
        <authorList>
            <person name="Cohen D.B."/>
            <person name="Kent A.D."/>
        </authorList>
    </citation>
    <scope>NUCLEOTIDE SEQUENCE</scope>
</reference>
<dbReference type="PANTHER" id="PTHR35218:SF7">
    <property type="entry name" value="ENDONUCLEASE_EXONUCLEASE_PHOSPHATASE"/>
    <property type="match status" value="1"/>
</dbReference>
<accession>A0A2N9HBX7</accession>
<sequence>MQSHQANQSSMHLPYVQEPNQENPTHNETRNHSGHAREHASPGPRVEEDTNLITGNNLEQHIHNDPTQTNIPLWQPPENSSLRWIWIEKEGWFLTNANVMLADNEGPTPLEATTQLVPFPHEEAPGDNSHGESNHQSNNQHDSSLINRMRRQDFHFETGEPSLSSLECREDEVIQTLVQAATLESGPTALTLTWTHEPSETRMKAGEGKKALSKWDFDDCFEIPRVGLSGGLALGWNLPWEVSIGLHNQNFIQTDIKDQFGNFCSITFIYGHLVLSQRKKIWEELESIANGVYSRWLCIGDFNQVMIDDDKFTFKPCHIPGKLD</sequence>
<dbReference type="InterPro" id="IPR036691">
    <property type="entry name" value="Endo/exonu/phosph_ase_sf"/>
</dbReference>